<feature type="domain" description="Uroporphyrinogen decarboxylase (URO-D)" evidence="1">
    <location>
        <begin position="8"/>
        <end position="341"/>
    </location>
</feature>
<organism evidence="2 3">
    <name type="scientific">Methylomusa anaerophila</name>
    <dbReference type="NCBI Taxonomy" id="1930071"/>
    <lineage>
        <taxon>Bacteria</taxon>
        <taxon>Bacillati</taxon>
        <taxon>Bacillota</taxon>
        <taxon>Negativicutes</taxon>
        <taxon>Selenomonadales</taxon>
        <taxon>Sporomusaceae</taxon>
        <taxon>Methylomusa</taxon>
    </lineage>
</organism>
<dbReference type="GO" id="GO:0006779">
    <property type="term" value="P:porphyrin-containing compound biosynthetic process"/>
    <property type="evidence" value="ECO:0007669"/>
    <property type="project" value="InterPro"/>
</dbReference>
<protein>
    <submittedName>
        <fullName evidence="2">Uroporphyrinogen decarboxylase</fullName>
        <ecNumber evidence="2">4.1.1.37</ecNumber>
    </submittedName>
</protein>
<gene>
    <name evidence="2" type="primary">hemE_2</name>
    <name evidence="2" type="ORF">MAMMFC1_01187</name>
</gene>
<reference evidence="2 3" key="1">
    <citation type="journal article" date="2018" name="Int. J. Syst. Evol. Microbiol.">
        <title>Methylomusa anaerophila gen. nov., sp. nov., an anaerobic methanol-utilizing bacterium isolated from a microbial fuel cell.</title>
        <authorList>
            <person name="Amano N."/>
            <person name="Yamamuro A."/>
            <person name="Miyahara M."/>
            <person name="Kouzuma A."/>
            <person name="Abe T."/>
            <person name="Watanabe K."/>
        </authorList>
    </citation>
    <scope>NUCLEOTIDE SEQUENCE [LARGE SCALE GENOMIC DNA]</scope>
    <source>
        <strain evidence="2 3">MMFC1</strain>
    </source>
</reference>
<evidence type="ECO:0000313" key="2">
    <source>
        <dbReference type="EMBL" id="BBB90536.1"/>
    </source>
</evidence>
<dbReference type="OrthoDB" id="9780425at2"/>
<evidence type="ECO:0000313" key="3">
    <source>
        <dbReference type="Proteomes" id="UP000276437"/>
    </source>
</evidence>
<dbReference type="Gene3D" id="3.20.20.210">
    <property type="match status" value="1"/>
</dbReference>
<keyword evidence="3" id="KW-1185">Reference proteome</keyword>
<dbReference type="Pfam" id="PF01208">
    <property type="entry name" value="URO-D"/>
    <property type="match status" value="1"/>
</dbReference>
<dbReference type="RefSeq" id="WP_126307303.1">
    <property type="nucleotide sequence ID" value="NZ_AP018449.1"/>
</dbReference>
<proteinExistence type="predicted"/>
<dbReference type="EC" id="4.1.1.37" evidence="2"/>
<evidence type="ECO:0000259" key="1">
    <source>
        <dbReference type="Pfam" id="PF01208"/>
    </source>
</evidence>
<dbReference type="PANTHER" id="PTHR47099:SF1">
    <property type="entry name" value="METHYLCOBAMIDE:COM METHYLTRANSFERASE MTBA"/>
    <property type="match status" value="1"/>
</dbReference>
<dbReference type="CDD" id="cd03465">
    <property type="entry name" value="URO-D_like"/>
    <property type="match status" value="1"/>
</dbReference>
<dbReference type="KEGG" id="mana:MAMMFC1_01187"/>
<name>A0A348AHI8_9FIRM</name>
<dbReference type="PANTHER" id="PTHR47099">
    <property type="entry name" value="METHYLCOBAMIDE:COM METHYLTRANSFERASE MTBA"/>
    <property type="match status" value="1"/>
</dbReference>
<accession>A0A348AHI8</accession>
<dbReference type="EMBL" id="AP018449">
    <property type="protein sequence ID" value="BBB90536.1"/>
    <property type="molecule type" value="Genomic_DNA"/>
</dbReference>
<dbReference type="SUPFAM" id="SSF51726">
    <property type="entry name" value="UROD/MetE-like"/>
    <property type="match status" value="1"/>
</dbReference>
<dbReference type="Proteomes" id="UP000276437">
    <property type="component" value="Chromosome"/>
</dbReference>
<dbReference type="InterPro" id="IPR038071">
    <property type="entry name" value="UROD/MetE-like_sf"/>
</dbReference>
<dbReference type="GO" id="GO:0004853">
    <property type="term" value="F:uroporphyrinogen decarboxylase activity"/>
    <property type="evidence" value="ECO:0007669"/>
    <property type="project" value="UniProtKB-EC"/>
</dbReference>
<dbReference type="InterPro" id="IPR052024">
    <property type="entry name" value="Methanogen_methyltrans"/>
</dbReference>
<sequence length="357" mass="38972">MFKDQITPLERLTAYNKNEAVDRLPCIPSVGNGAARVIGAKISQFRNNGALIAKAQVESYKLFQYDVVRIFTDLYVQAEAMGAKVMYPLDETAHLESPAIKDIADIGRLQPPNPYKDGQLPEFLSAMKIALDEVGREVGVIGSVTCPFTTASFLIGTEQLTKLMLRDPQAAHKLCEIALDANLQWAQAILDTGCGVTLSDPVASSTLISPKQFREFAFPYLKRLISYINSRGKSATLHICGKTNKIWEDMVETGAACLSLDNVIDMAAAKERVGAKVRLTGNVDPSAIMLQGSVADVKQAVIDCVAKTFDSPKGYIVASGCSLPTEVPFENIHAMMNTVREIGYPVTQDKLTMLRHK</sequence>
<keyword evidence="2" id="KW-0456">Lyase</keyword>
<dbReference type="InterPro" id="IPR000257">
    <property type="entry name" value="Uroporphyrinogen_deCOase"/>
</dbReference>
<dbReference type="AlphaFoldDB" id="A0A348AHI8"/>